<keyword evidence="1" id="KW-0472">Membrane</keyword>
<feature type="transmembrane region" description="Helical" evidence="1">
    <location>
        <begin position="12"/>
        <end position="33"/>
    </location>
</feature>
<keyword evidence="1" id="KW-1133">Transmembrane helix</keyword>
<organism evidence="2 3">
    <name type="scientific">Streptacidiphilus alkalitolerans</name>
    <dbReference type="NCBI Taxonomy" id="3342712"/>
    <lineage>
        <taxon>Bacteria</taxon>
        <taxon>Bacillati</taxon>
        <taxon>Actinomycetota</taxon>
        <taxon>Actinomycetes</taxon>
        <taxon>Kitasatosporales</taxon>
        <taxon>Streptomycetaceae</taxon>
        <taxon>Streptacidiphilus</taxon>
    </lineage>
</organism>
<sequence>MSDRSRKARVRCLLGFGFTVNALMFTIVGSVAHADYTPLGLIASAVGIFATTWFLLDAGIAYQADLQRRRGGRLPR</sequence>
<reference evidence="2 3" key="1">
    <citation type="submission" date="2024-09" db="EMBL/GenBank/DDBJ databases">
        <authorList>
            <person name="Lee S.D."/>
        </authorList>
    </citation>
    <scope>NUCLEOTIDE SEQUENCE [LARGE SCALE GENOMIC DNA]</scope>
    <source>
        <strain evidence="2 3">N1-1</strain>
    </source>
</reference>
<keyword evidence="1" id="KW-0812">Transmembrane</keyword>
<dbReference type="RefSeq" id="WP_380513667.1">
    <property type="nucleotide sequence ID" value="NZ_JBHEZX010000012.1"/>
</dbReference>
<keyword evidence="3" id="KW-1185">Reference proteome</keyword>
<dbReference type="EMBL" id="JBHEZX010000012">
    <property type="protein sequence ID" value="MFC1412721.1"/>
    <property type="molecule type" value="Genomic_DNA"/>
</dbReference>
<evidence type="ECO:0000313" key="3">
    <source>
        <dbReference type="Proteomes" id="UP001592582"/>
    </source>
</evidence>
<evidence type="ECO:0000256" key="1">
    <source>
        <dbReference type="SAM" id="Phobius"/>
    </source>
</evidence>
<evidence type="ECO:0000313" key="2">
    <source>
        <dbReference type="EMBL" id="MFC1412721.1"/>
    </source>
</evidence>
<evidence type="ECO:0008006" key="4">
    <source>
        <dbReference type="Google" id="ProtNLM"/>
    </source>
</evidence>
<comment type="caution">
    <text evidence="2">The sequence shown here is derived from an EMBL/GenBank/DDBJ whole genome shotgun (WGS) entry which is preliminary data.</text>
</comment>
<proteinExistence type="predicted"/>
<dbReference type="Proteomes" id="UP001592582">
    <property type="component" value="Unassembled WGS sequence"/>
</dbReference>
<feature type="transmembrane region" description="Helical" evidence="1">
    <location>
        <begin position="39"/>
        <end position="62"/>
    </location>
</feature>
<gene>
    <name evidence="2" type="ORF">ACEZDG_25975</name>
</gene>
<protein>
    <recommendedName>
        <fullName evidence="4">YrhK-like protein</fullName>
    </recommendedName>
</protein>
<accession>A0ABV6VG82</accession>
<name>A0ABV6VG82_9ACTN</name>